<reference evidence="2 3" key="1">
    <citation type="submission" date="2023-01" db="EMBL/GenBank/DDBJ databases">
        <title>Analysis of 21 Apiospora genomes using comparative genomics revels a genus with tremendous synthesis potential of carbohydrate active enzymes and secondary metabolites.</title>
        <authorList>
            <person name="Sorensen T."/>
        </authorList>
    </citation>
    <scope>NUCLEOTIDE SEQUENCE [LARGE SCALE GENOMIC DNA]</scope>
    <source>
        <strain evidence="2 3">CBS 24483</strain>
    </source>
</reference>
<accession>A0ABR1QYT3</accession>
<dbReference type="InterPro" id="IPR000845">
    <property type="entry name" value="Nucleoside_phosphorylase_d"/>
</dbReference>
<dbReference type="SUPFAM" id="SSF53167">
    <property type="entry name" value="Purine and uridine phosphorylases"/>
    <property type="match status" value="1"/>
</dbReference>
<dbReference type="PANTHER" id="PTHR46082">
    <property type="entry name" value="ATP/GTP-BINDING PROTEIN-RELATED"/>
    <property type="match status" value="1"/>
</dbReference>
<sequence>MPDIEKYTVGWICAVEPEYVAAQEFLDEEHPRLNYQDVNDNNIYTLGRIGEHYIAIACLPLRNYGLVSAANVARDMLRTFTNIRFGLMVGIGGGVPTFHDVRLGDIVVSSIDYEKGAVFQYDFGRTVQDKEFHTTGYQDAPPLFLQAATQDLKVKYRRRGHSIDKDIKDILDHNPRLQEEYCRPTTDRLYRSDFSHAGGLHEKCASSCDETNLVMREPRARYEDNPKIHYGLIASANQVMKDASVRDALAREKGVLCFEMEAAGLMNHFKCLVIRGICDYADSHKNSEWQGYAAMTAAAYAKDLLNVVAPNKILAEKKQGSLSLASCPEHFSSF</sequence>
<dbReference type="PANTHER" id="PTHR46082:SF11">
    <property type="entry name" value="AAA+ ATPASE DOMAIN-CONTAINING PROTEIN-RELATED"/>
    <property type="match status" value="1"/>
</dbReference>
<dbReference type="InterPro" id="IPR053137">
    <property type="entry name" value="NLR-like"/>
</dbReference>
<gene>
    <name evidence="2" type="ORF">PG986_002143</name>
</gene>
<dbReference type="Pfam" id="PF01048">
    <property type="entry name" value="PNP_UDP_1"/>
    <property type="match status" value="1"/>
</dbReference>
<evidence type="ECO:0000259" key="1">
    <source>
        <dbReference type="Pfam" id="PF01048"/>
    </source>
</evidence>
<evidence type="ECO:0000313" key="2">
    <source>
        <dbReference type="EMBL" id="KAK7967866.1"/>
    </source>
</evidence>
<dbReference type="Gene3D" id="3.40.50.1580">
    <property type="entry name" value="Nucleoside phosphorylase domain"/>
    <property type="match status" value="1"/>
</dbReference>
<dbReference type="RefSeq" id="XP_066707258.1">
    <property type="nucleotide sequence ID" value="XM_066838365.1"/>
</dbReference>
<dbReference type="GeneID" id="92071427"/>
<name>A0ABR1QYT3_9PEZI</name>
<dbReference type="InterPro" id="IPR035994">
    <property type="entry name" value="Nucleoside_phosphorylase_sf"/>
</dbReference>
<protein>
    <submittedName>
        <fullName evidence="2">Purine and uridine phosphorylase</fullName>
    </submittedName>
</protein>
<dbReference type="EMBL" id="JAQQWE010000001">
    <property type="protein sequence ID" value="KAK7967866.1"/>
    <property type="molecule type" value="Genomic_DNA"/>
</dbReference>
<proteinExistence type="predicted"/>
<feature type="domain" description="Nucleoside phosphorylase" evidence="1">
    <location>
        <begin position="9"/>
        <end position="291"/>
    </location>
</feature>
<dbReference type="Proteomes" id="UP001391051">
    <property type="component" value="Unassembled WGS sequence"/>
</dbReference>
<keyword evidence="3" id="KW-1185">Reference proteome</keyword>
<comment type="caution">
    <text evidence="2">The sequence shown here is derived from an EMBL/GenBank/DDBJ whole genome shotgun (WGS) entry which is preliminary data.</text>
</comment>
<evidence type="ECO:0000313" key="3">
    <source>
        <dbReference type="Proteomes" id="UP001391051"/>
    </source>
</evidence>
<organism evidence="2 3">
    <name type="scientific">Apiospora aurea</name>
    <dbReference type="NCBI Taxonomy" id="335848"/>
    <lineage>
        <taxon>Eukaryota</taxon>
        <taxon>Fungi</taxon>
        <taxon>Dikarya</taxon>
        <taxon>Ascomycota</taxon>
        <taxon>Pezizomycotina</taxon>
        <taxon>Sordariomycetes</taxon>
        <taxon>Xylariomycetidae</taxon>
        <taxon>Amphisphaeriales</taxon>
        <taxon>Apiosporaceae</taxon>
        <taxon>Apiospora</taxon>
    </lineage>
</organism>